<dbReference type="InterPro" id="IPR052922">
    <property type="entry name" value="Cytidylate_Kinase-2"/>
</dbReference>
<dbReference type="InterPro" id="IPR027417">
    <property type="entry name" value="P-loop_NTPase"/>
</dbReference>
<dbReference type="Gene3D" id="3.40.50.300">
    <property type="entry name" value="P-loop containing nucleotide triphosphate hydrolases"/>
    <property type="match status" value="1"/>
</dbReference>
<dbReference type="SUPFAM" id="SSF52540">
    <property type="entry name" value="P-loop containing nucleoside triphosphate hydrolases"/>
    <property type="match status" value="1"/>
</dbReference>
<dbReference type="GeneID" id="90531175"/>
<evidence type="ECO:0000313" key="1">
    <source>
        <dbReference type="EMBL" id="MCQ4839708.1"/>
    </source>
</evidence>
<reference evidence="1 2" key="1">
    <citation type="submission" date="2022-06" db="EMBL/GenBank/DDBJ databases">
        <title>Isolation of gut microbiota from human fecal samples.</title>
        <authorList>
            <person name="Pamer E.G."/>
            <person name="Barat B."/>
            <person name="Waligurski E."/>
            <person name="Medina S."/>
            <person name="Paddock L."/>
            <person name="Mostad J."/>
        </authorList>
    </citation>
    <scope>NUCLEOTIDE SEQUENCE [LARGE SCALE GENOMIC DNA]</scope>
    <source>
        <strain evidence="1 2">DFI.9.73</strain>
    </source>
</reference>
<comment type="caution">
    <text evidence="1">The sequence shown here is derived from an EMBL/GenBank/DDBJ whole genome shotgun (WGS) entry which is preliminary data.</text>
</comment>
<gene>
    <name evidence="1" type="ORF">NE695_07255</name>
</gene>
<keyword evidence="2" id="KW-1185">Reference proteome</keyword>
<dbReference type="EMBL" id="JANFZH010000013">
    <property type="protein sequence ID" value="MCQ4839708.1"/>
    <property type="molecule type" value="Genomic_DNA"/>
</dbReference>
<protein>
    <recommendedName>
        <fullName evidence="3">Adenylate kinase family enzyme</fullName>
    </recommendedName>
</protein>
<dbReference type="PANTHER" id="PTHR37816:SF2">
    <property type="entry name" value="DNA TOPOLOGY MODULATION PROTEIN FLAR-RELATED PROTEIN"/>
    <property type="match status" value="1"/>
</dbReference>
<accession>A0ABT1RYG0</accession>
<dbReference type="RefSeq" id="WP_147578484.1">
    <property type="nucleotide sequence ID" value="NZ_CABKVV010000009.1"/>
</dbReference>
<evidence type="ECO:0008006" key="3">
    <source>
        <dbReference type="Google" id="ProtNLM"/>
    </source>
</evidence>
<name>A0ABT1RYG0_9FIRM</name>
<sequence length="181" mass="20407">MKLYLTGSVASGKSTLARQIAARTGIPCHSLDEVVYVPDPGAPSGNRKRPEAERDALFAEILRQPHYVMEDTGRACFEEGLRQADAILLLELPLGVRYKRIFTRWLRQNLGLEPCLYRPGWNMLKAMFRWAGDYDAGRDGTKKRVEPYREKTVILRSRREISAYLEALPSSGSENTASPPP</sequence>
<evidence type="ECO:0000313" key="2">
    <source>
        <dbReference type="Proteomes" id="UP001524473"/>
    </source>
</evidence>
<organism evidence="1 2">
    <name type="scientific">Neglectibacter timonensis</name>
    <dbReference type="NCBI Taxonomy" id="1776382"/>
    <lineage>
        <taxon>Bacteria</taxon>
        <taxon>Bacillati</taxon>
        <taxon>Bacillota</taxon>
        <taxon>Clostridia</taxon>
        <taxon>Eubacteriales</taxon>
        <taxon>Oscillospiraceae</taxon>
        <taxon>Neglectibacter</taxon>
    </lineage>
</organism>
<proteinExistence type="predicted"/>
<dbReference type="Proteomes" id="UP001524473">
    <property type="component" value="Unassembled WGS sequence"/>
</dbReference>
<dbReference type="PANTHER" id="PTHR37816">
    <property type="entry name" value="YALI0E33011P"/>
    <property type="match status" value="1"/>
</dbReference>